<dbReference type="PANTHER" id="PTHR30204:SF69">
    <property type="entry name" value="MERR-FAMILY TRANSCRIPTIONAL REGULATOR"/>
    <property type="match status" value="1"/>
</dbReference>
<dbReference type="PROSITE" id="PS50937">
    <property type="entry name" value="HTH_MERR_2"/>
    <property type="match status" value="1"/>
</dbReference>
<dbReference type="PANTHER" id="PTHR30204">
    <property type="entry name" value="REDOX-CYCLING DRUG-SENSING TRANSCRIPTIONAL ACTIVATOR SOXR"/>
    <property type="match status" value="1"/>
</dbReference>
<protein>
    <submittedName>
        <fullName evidence="6">MerR family transcriptional regulator</fullName>
    </submittedName>
</protein>
<keyword evidence="2" id="KW-0805">Transcription regulation</keyword>
<evidence type="ECO:0000259" key="5">
    <source>
        <dbReference type="PROSITE" id="PS50937"/>
    </source>
</evidence>
<dbReference type="GO" id="GO:0003677">
    <property type="term" value="F:DNA binding"/>
    <property type="evidence" value="ECO:0007669"/>
    <property type="project" value="UniProtKB-KW"/>
</dbReference>
<dbReference type="Pfam" id="PF13411">
    <property type="entry name" value="MerR_1"/>
    <property type="match status" value="1"/>
</dbReference>
<proteinExistence type="predicted"/>
<organism evidence="6 7">
    <name type="scientific">Methylobacterium nonmethylotrophicum</name>
    <dbReference type="NCBI Taxonomy" id="1141884"/>
    <lineage>
        <taxon>Bacteria</taxon>
        <taxon>Pseudomonadati</taxon>
        <taxon>Pseudomonadota</taxon>
        <taxon>Alphaproteobacteria</taxon>
        <taxon>Hyphomicrobiales</taxon>
        <taxon>Methylobacteriaceae</taxon>
        <taxon>Methylobacterium</taxon>
    </lineage>
</organism>
<keyword evidence="7" id="KW-1185">Reference proteome</keyword>
<dbReference type="InterPro" id="IPR009061">
    <property type="entry name" value="DNA-bd_dom_put_sf"/>
</dbReference>
<evidence type="ECO:0000256" key="2">
    <source>
        <dbReference type="ARBA" id="ARBA00023015"/>
    </source>
</evidence>
<evidence type="ECO:0000313" key="6">
    <source>
        <dbReference type="EMBL" id="TGD98684.1"/>
    </source>
</evidence>
<dbReference type="SUPFAM" id="SSF46955">
    <property type="entry name" value="Putative DNA-binding domain"/>
    <property type="match status" value="1"/>
</dbReference>
<reference evidence="6 7" key="1">
    <citation type="submission" date="2019-04" db="EMBL/GenBank/DDBJ databases">
        <authorList>
            <person name="Feng G."/>
            <person name="Zhu H."/>
        </authorList>
    </citation>
    <scope>NUCLEOTIDE SEQUENCE [LARGE SCALE GENOMIC DNA]</scope>
    <source>
        <strain evidence="6 7">6HR-1</strain>
    </source>
</reference>
<dbReference type="OrthoDB" id="9802944at2"/>
<dbReference type="Proteomes" id="UP000297535">
    <property type="component" value="Unassembled WGS sequence"/>
</dbReference>
<gene>
    <name evidence="6" type="ORF">EU555_15200</name>
</gene>
<evidence type="ECO:0000256" key="4">
    <source>
        <dbReference type="ARBA" id="ARBA00023163"/>
    </source>
</evidence>
<dbReference type="InterPro" id="IPR047057">
    <property type="entry name" value="MerR_fam"/>
</dbReference>
<dbReference type="InterPro" id="IPR000551">
    <property type="entry name" value="MerR-type_HTH_dom"/>
</dbReference>
<comment type="caution">
    <text evidence="6">The sequence shown here is derived from an EMBL/GenBank/DDBJ whole genome shotgun (WGS) entry which is preliminary data.</text>
</comment>
<keyword evidence="3" id="KW-0238">DNA-binding</keyword>
<accession>A0A4Z0NRW4</accession>
<evidence type="ECO:0000313" key="7">
    <source>
        <dbReference type="Proteomes" id="UP000297535"/>
    </source>
</evidence>
<sequence>MLISEFARATGLSADTIRFYVRRGLIDPQAGTKGGRNPYQLFTPEHVRTAQLIRIGQALGLSLKEIGALLADVRDGRMDRDRSLAIMLDQRDRLRRKASEIGRMAGYLDAKITWVEAGSTGEQPQFADFVPMRDESVAVAPCHGTAD</sequence>
<name>A0A4Z0NRW4_9HYPH</name>
<dbReference type="AlphaFoldDB" id="A0A4Z0NRW4"/>
<dbReference type="GO" id="GO:0003700">
    <property type="term" value="F:DNA-binding transcription factor activity"/>
    <property type="evidence" value="ECO:0007669"/>
    <property type="project" value="InterPro"/>
</dbReference>
<dbReference type="RefSeq" id="WP_135415492.1">
    <property type="nucleotide sequence ID" value="NZ_SRLB01000010.1"/>
</dbReference>
<dbReference type="SMART" id="SM00422">
    <property type="entry name" value="HTH_MERR"/>
    <property type="match status" value="1"/>
</dbReference>
<dbReference type="EMBL" id="SRLB01000010">
    <property type="protein sequence ID" value="TGD98684.1"/>
    <property type="molecule type" value="Genomic_DNA"/>
</dbReference>
<keyword evidence="4" id="KW-0804">Transcription</keyword>
<evidence type="ECO:0000256" key="1">
    <source>
        <dbReference type="ARBA" id="ARBA00022491"/>
    </source>
</evidence>
<dbReference type="Gene3D" id="1.10.1660.10">
    <property type="match status" value="1"/>
</dbReference>
<keyword evidence="1" id="KW-0678">Repressor</keyword>
<feature type="domain" description="HTH merR-type" evidence="5">
    <location>
        <begin position="1"/>
        <end position="72"/>
    </location>
</feature>
<evidence type="ECO:0000256" key="3">
    <source>
        <dbReference type="ARBA" id="ARBA00023125"/>
    </source>
</evidence>